<feature type="non-terminal residue" evidence="3">
    <location>
        <position position="1"/>
    </location>
</feature>
<organism evidence="3 4">
    <name type="scientific">Eragrostis curvula</name>
    <name type="common">weeping love grass</name>
    <dbReference type="NCBI Taxonomy" id="38414"/>
    <lineage>
        <taxon>Eukaryota</taxon>
        <taxon>Viridiplantae</taxon>
        <taxon>Streptophyta</taxon>
        <taxon>Embryophyta</taxon>
        <taxon>Tracheophyta</taxon>
        <taxon>Spermatophyta</taxon>
        <taxon>Magnoliopsida</taxon>
        <taxon>Liliopsida</taxon>
        <taxon>Poales</taxon>
        <taxon>Poaceae</taxon>
        <taxon>PACMAD clade</taxon>
        <taxon>Chloridoideae</taxon>
        <taxon>Eragrostideae</taxon>
        <taxon>Eragrostidinae</taxon>
        <taxon>Eragrostis</taxon>
    </lineage>
</organism>
<evidence type="ECO:0000256" key="1">
    <source>
        <dbReference type="PROSITE-ProRule" id="PRU00023"/>
    </source>
</evidence>
<feature type="compositionally biased region" description="Polar residues" evidence="2">
    <location>
        <begin position="1"/>
        <end position="18"/>
    </location>
</feature>
<dbReference type="Pfam" id="PF12796">
    <property type="entry name" value="Ank_2"/>
    <property type="match status" value="1"/>
</dbReference>
<keyword evidence="4" id="KW-1185">Reference proteome</keyword>
<evidence type="ECO:0000313" key="4">
    <source>
        <dbReference type="Proteomes" id="UP000324897"/>
    </source>
</evidence>
<proteinExistence type="predicted"/>
<gene>
    <name evidence="3" type="ORF">EJB05_25190</name>
</gene>
<reference evidence="3 4" key="1">
    <citation type="journal article" date="2019" name="Sci. Rep.">
        <title>A high-quality genome of Eragrostis curvula grass provides insights into Poaceae evolution and supports new strategies to enhance forage quality.</title>
        <authorList>
            <person name="Carballo J."/>
            <person name="Santos B.A.C.M."/>
            <person name="Zappacosta D."/>
            <person name="Garbus I."/>
            <person name="Selva J.P."/>
            <person name="Gallo C.A."/>
            <person name="Diaz A."/>
            <person name="Albertini E."/>
            <person name="Caccamo M."/>
            <person name="Echenique V."/>
        </authorList>
    </citation>
    <scope>NUCLEOTIDE SEQUENCE [LARGE SCALE GENOMIC DNA]</scope>
    <source>
        <strain evidence="4">cv. Victoria</strain>
        <tissue evidence="3">Leaf</tissue>
    </source>
</reference>
<dbReference type="OrthoDB" id="683657at2759"/>
<dbReference type="PANTHER" id="PTHR24121">
    <property type="entry name" value="NO MECHANORECEPTOR POTENTIAL C, ISOFORM D-RELATED"/>
    <property type="match status" value="1"/>
</dbReference>
<dbReference type="InterPro" id="IPR002110">
    <property type="entry name" value="Ankyrin_rpt"/>
</dbReference>
<evidence type="ECO:0000256" key="2">
    <source>
        <dbReference type="SAM" id="MobiDB-lite"/>
    </source>
</evidence>
<evidence type="ECO:0000313" key="3">
    <source>
        <dbReference type="EMBL" id="TVU33377.1"/>
    </source>
</evidence>
<keyword evidence="1" id="KW-0040">ANK repeat</keyword>
<dbReference type="PANTHER" id="PTHR24121:SF21">
    <property type="entry name" value="ANKYRIN REPEAT FAMILY PROTEIN"/>
    <property type="match status" value="1"/>
</dbReference>
<dbReference type="PROSITE" id="PS50088">
    <property type="entry name" value="ANK_REPEAT"/>
    <property type="match status" value="1"/>
</dbReference>
<accession>A0A5J9VD96</accession>
<comment type="caution">
    <text evidence="3">The sequence shown here is derived from an EMBL/GenBank/DDBJ whole genome shotgun (WGS) entry which is preliminary data.</text>
</comment>
<dbReference type="PROSITE" id="PS50297">
    <property type="entry name" value="ANK_REP_REGION"/>
    <property type="match status" value="1"/>
</dbReference>
<feature type="region of interest" description="Disordered" evidence="2">
    <location>
        <begin position="1"/>
        <end position="22"/>
    </location>
</feature>
<dbReference type="InterPro" id="IPR036770">
    <property type="entry name" value="Ankyrin_rpt-contain_sf"/>
</dbReference>
<dbReference type="EMBL" id="RWGY01000011">
    <property type="protein sequence ID" value="TVU33377.1"/>
    <property type="molecule type" value="Genomic_DNA"/>
</dbReference>
<dbReference type="AlphaFoldDB" id="A0A5J9VD96"/>
<dbReference type="Gene3D" id="1.25.40.20">
    <property type="entry name" value="Ankyrin repeat-containing domain"/>
    <property type="match status" value="1"/>
</dbReference>
<protein>
    <submittedName>
        <fullName evidence="3">Uncharacterized protein</fullName>
    </submittedName>
</protein>
<name>A0A5J9VD96_9POAL</name>
<dbReference type="SMART" id="SM00248">
    <property type="entry name" value="ANK"/>
    <property type="match status" value="2"/>
</dbReference>
<dbReference type="Proteomes" id="UP000324897">
    <property type="component" value="Chromosome 1"/>
</dbReference>
<sequence length="240" mass="26341">MASDTNAKQPSNSLNKSVQMHPELLKAAKRGDWGKLGDHLMNEEEGESSVPETIVDIDNEDGESPLKSTHYYGPDSVLHAVVSGGNDGDMFLMSATVICDRAKHLLLSTCNAKGDTPFHCAARGGSLKMLSHLINLSRRDGGDDVDGVGDGRASRLQLALRKKNDRGETALHEAVRWRDEEMVDVLMSADAELARFRRNYCASPLYLAILLGVEQEPYQTRRSIKWKDASALCIIMGNSN</sequence>
<dbReference type="SUPFAM" id="SSF48403">
    <property type="entry name" value="Ankyrin repeat"/>
    <property type="match status" value="1"/>
</dbReference>
<dbReference type="Gramene" id="TVU33377">
    <property type="protein sequence ID" value="TVU33377"/>
    <property type="gene ID" value="EJB05_25190"/>
</dbReference>
<feature type="repeat" description="ANK" evidence="1">
    <location>
        <begin position="166"/>
        <end position="198"/>
    </location>
</feature>